<dbReference type="EMBL" id="FJXR01000038">
    <property type="protein sequence ID" value="CZW30486.1"/>
    <property type="molecule type" value="Genomic_DNA"/>
</dbReference>
<dbReference type="RefSeq" id="WP_235836573.1">
    <property type="nucleotide sequence ID" value="NZ_FJXR01000038.1"/>
</dbReference>
<dbReference type="GO" id="GO:0004519">
    <property type="term" value="F:endonuclease activity"/>
    <property type="evidence" value="ECO:0007669"/>
    <property type="project" value="UniProtKB-KW"/>
</dbReference>
<gene>
    <name evidence="1" type="ORF">SAMEA2273318_04459</name>
</gene>
<dbReference type="AlphaFoldDB" id="A0A144THA3"/>
<dbReference type="Proteomes" id="UP000076008">
    <property type="component" value="Unassembled WGS sequence"/>
</dbReference>
<reference evidence="1 2" key="1">
    <citation type="submission" date="2016-03" db="EMBL/GenBank/DDBJ databases">
        <authorList>
            <consortium name="Pathogen Informatics"/>
        </authorList>
    </citation>
    <scope>NUCLEOTIDE SEQUENCE [LARGE SCALE GENOMIC DNA]</scope>
    <source>
        <strain evidence="2">e1252</strain>
    </source>
</reference>
<name>A0A144THA3_ENTCL</name>
<organism evidence="1 2">
    <name type="scientific">Enterobacter cloacae</name>
    <dbReference type="NCBI Taxonomy" id="550"/>
    <lineage>
        <taxon>Bacteria</taxon>
        <taxon>Pseudomonadati</taxon>
        <taxon>Pseudomonadota</taxon>
        <taxon>Gammaproteobacteria</taxon>
        <taxon>Enterobacterales</taxon>
        <taxon>Enterobacteriaceae</taxon>
        <taxon>Enterobacter</taxon>
        <taxon>Enterobacter cloacae complex</taxon>
    </lineage>
</organism>
<sequence>MSVWRELRRLRNQELADKVSPVFGELHRAAHAGDWQGYITLQGGPFVSRAKLALRTWYQYKNEPTSYGQYRKAIKGLVMPVSSIPRVETRLHSYRIVKIKPKSSDRVDSGFDLQGASVPSWTRVNNYTEYEKCTNLRFSSPHEDEAEQYEIVQITRYQRKRLHQHLINYNLKRKMSPADKYELLANAITASECNESEKASAHSYMKLAFTLRQNENMKSKEKLK</sequence>
<evidence type="ECO:0000313" key="2">
    <source>
        <dbReference type="Proteomes" id="UP000076008"/>
    </source>
</evidence>
<accession>A0A144THA3</accession>
<proteinExistence type="predicted"/>
<keyword evidence="1" id="KW-0378">Hydrolase</keyword>
<evidence type="ECO:0000313" key="1">
    <source>
        <dbReference type="EMBL" id="CZW30486.1"/>
    </source>
</evidence>
<keyword evidence="1" id="KW-0540">Nuclease</keyword>
<keyword evidence="1" id="KW-0255">Endonuclease</keyword>
<protein>
    <submittedName>
        <fullName evidence="1">Putative replication endonuclease from prophage-like region</fullName>
    </submittedName>
</protein>